<dbReference type="PANTHER" id="PTHR34309">
    <property type="entry name" value="SLR1406 PROTEIN"/>
    <property type="match status" value="1"/>
</dbReference>
<dbReference type="Proteomes" id="UP000271137">
    <property type="component" value="Unassembled WGS sequence"/>
</dbReference>
<dbReference type="Pfam" id="PF03928">
    <property type="entry name" value="HbpS-like"/>
    <property type="match status" value="1"/>
</dbReference>
<keyword evidence="1" id="KW-0732">Signal</keyword>
<organism evidence="2 3">
    <name type="scientific">Variovorax beijingensis</name>
    <dbReference type="NCBI Taxonomy" id="2496117"/>
    <lineage>
        <taxon>Bacteria</taxon>
        <taxon>Pseudomonadati</taxon>
        <taxon>Pseudomonadota</taxon>
        <taxon>Betaproteobacteria</taxon>
        <taxon>Burkholderiales</taxon>
        <taxon>Comamonadaceae</taxon>
        <taxon>Variovorax</taxon>
    </lineage>
</organism>
<dbReference type="InterPro" id="IPR005624">
    <property type="entry name" value="PduO/GlcC-like"/>
</dbReference>
<feature type="chain" id="PRO_5045109263" evidence="1">
    <location>
        <begin position="26"/>
        <end position="175"/>
    </location>
</feature>
<dbReference type="Gene3D" id="3.30.450.150">
    <property type="entry name" value="Haem-degrading domain"/>
    <property type="match status" value="1"/>
</dbReference>
<dbReference type="EMBL" id="RXFQ01000028">
    <property type="protein sequence ID" value="RSZ29211.1"/>
    <property type="molecule type" value="Genomic_DNA"/>
</dbReference>
<keyword evidence="3" id="KW-1185">Reference proteome</keyword>
<reference evidence="2 3" key="1">
    <citation type="submission" date="2018-12" db="EMBL/GenBank/DDBJ databases">
        <title>The genome sequences of strain 502.</title>
        <authorList>
            <person name="Gao J."/>
            <person name="Sun J."/>
        </authorList>
    </citation>
    <scope>NUCLEOTIDE SEQUENCE [LARGE SCALE GENOMIC DNA]</scope>
    <source>
        <strain evidence="2 3">502</strain>
    </source>
</reference>
<dbReference type="InterPro" id="IPR052517">
    <property type="entry name" value="GlcG_carb_metab_protein"/>
</dbReference>
<evidence type="ECO:0000256" key="1">
    <source>
        <dbReference type="SAM" id="SignalP"/>
    </source>
</evidence>
<name>A0ABX9ZYK8_9BURK</name>
<dbReference type="PANTHER" id="PTHR34309:SF1">
    <property type="entry name" value="PROTEIN GLCG"/>
    <property type="match status" value="1"/>
</dbReference>
<dbReference type="RefSeq" id="WP_125966962.1">
    <property type="nucleotide sequence ID" value="NZ_RXFQ01000028.1"/>
</dbReference>
<evidence type="ECO:0000313" key="2">
    <source>
        <dbReference type="EMBL" id="RSZ29211.1"/>
    </source>
</evidence>
<accession>A0ABX9ZYK8</accession>
<sequence>MITIRNIVSLVAALTVCGGSGLAIAQAPTPAAAPAAAAVPQYGGNINLEQARRAIGAAIAEARRINVPMAVAVVDTSGNLVAFEKMDNTQNASILVAQNKAVSAAMYRRPTKAFQDALAAGGAGLRILTLPHANAVEGGIPLMQGGLIVGAIGASGGSPDQDSVVATGGVAAMGR</sequence>
<protein>
    <submittedName>
        <fullName evidence="2">Heme-binding protein</fullName>
    </submittedName>
</protein>
<feature type="signal peptide" evidence="1">
    <location>
        <begin position="1"/>
        <end position="25"/>
    </location>
</feature>
<gene>
    <name evidence="2" type="ORF">EJO66_30200</name>
</gene>
<proteinExistence type="predicted"/>
<dbReference type="SUPFAM" id="SSF143744">
    <property type="entry name" value="GlcG-like"/>
    <property type="match status" value="1"/>
</dbReference>
<dbReference type="InterPro" id="IPR038084">
    <property type="entry name" value="PduO/GlcC-like_sf"/>
</dbReference>
<comment type="caution">
    <text evidence="2">The sequence shown here is derived from an EMBL/GenBank/DDBJ whole genome shotgun (WGS) entry which is preliminary data.</text>
</comment>
<evidence type="ECO:0000313" key="3">
    <source>
        <dbReference type="Proteomes" id="UP000271137"/>
    </source>
</evidence>